<dbReference type="RefSeq" id="WP_200796876.1">
    <property type="nucleotide sequence ID" value="NZ_AP024898.1"/>
</dbReference>
<dbReference type="PANTHER" id="PTHR43674">
    <property type="entry name" value="NITRILASE C965.09-RELATED"/>
    <property type="match status" value="1"/>
</dbReference>
<dbReference type="SUPFAM" id="SSF56317">
    <property type="entry name" value="Carbon-nitrogen hydrolase"/>
    <property type="match status" value="2"/>
</dbReference>
<reference evidence="5" key="1">
    <citation type="submission" date="2016-12" db="EMBL/GenBank/DDBJ databases">
        <authorList>
            <person name="Rodrigo-Torres L."/>
            <person name="Arahal R.D."/>
            <person name="Lucena T."/>
        </authorList>
    </citation>
    <scope>NUCLEOTIDE SEQUENCE [LARGE SCALE GENOMIC DNA]</scope>
</reference>
<evidence type="ECO:0000313" key="5">
    <source>
        <dbReference type="Proteomes" id="UP000184600"/>
    </source>
</evidence>
<feature type="domain" description="CN hydrolase" evidence="3">
    <location>
        <begin position="313"/>
        <end position="567"/>
    </location>
</feature>
<dbReference type="STRING" id="1117707.VQ7734_00703"/>
<protein>
    <submittedName>
        <fullName evidence="4">Formamidase</fullName>
        <ecNumber evidence="4">3.5.1.49</ecNumber>
    </submittedName>
</protein>
<sequence>MNLKKTLLSLGIAISPVLFTTPGYAQVQHPFLAAAVEFNPVFHERDKNISHLSQDIERALKKGAKLVVAPEMSTTGYLYSSRKEIAPYVDTIPGVTSDALGKLAKKYDAYIVIGMAEKDKQTGIYYNASVLVGPEGVVGKYRKTHQWEAEEHWAAWGDLGFPVFDTELGKIAINICMDSGYFESARIPAIEGADIIAFPTNSSIQAIYYNQSRAMQNGVYIVEANRNNTEKNFHMVGMSAIWDPDGNKLVEAPYVGKKDPSPKETRIVYAEIDPARYSVRTERLANRRTDLYQPLMLKVAPWDYTTNKTEKEIKSVSIQFEPVIGDKQANIKTVSAMLSKLKNEQLAVLPEYSFTGETAKMSQNAKSWAEEIHGSTFSQMSKLAKANKINLVYSLIEKDKHSKLYVTTVVLDTKGDILGSYRKTHLNADEKQWATAGDEIKTVDIPELGRLGLMSGEDVLYPEVAGILSGKRADMIAIPSSWAGHYGGYVQVNQKAIANPYPAHSMVLWDSVAFSAQAYTIVSNFVGTDNHYKGESALYTLDPLYGLDQAKVASSTQAQLFRASFKTKQNDWWLNQYNMVSSRRPFFYKPLLQQ</sequence>
<evidence type="ECO:0000256" key="1">
    <source>
        <dbReference type="ARBA" id="ARBA00022801"/>
    </source>
</evidence>
<feature type="domain" description="CN hydrolase" evidence="3">
    <location>
        <begin position="31"/>
        <end position="274"/>
    </location>
</feature>
<feature type="signal peptide" evidence="2">
    <location>
        <begin position="1"/>
        <end position="25"/>
    </location>
</feature>
<keyword evidence="2" id="KW-0732">Signal</keyword>
<evidence type="ECO:0000313" key="4">
    <source>
        <dbReference type="EMBL" id="SHO54984.1"/>
    </source>
</evidence>
<dbReference type="Pfam" id="PF00795">
    <property type="entry name" value="CN_hydrolase"/>
    <property type="match status" value="2"/>
</dbReference>
<proteinExistence type="predicted"/>
<organism evidence="4 5">
    <name type="scientific">Vibrio quintilis</name>
    <dbReference type="NCBI Taxonomy" id="1117707"/>
    <lineage>
        <taxon>Bacteria</taxon>
        <taxon>Pseudomonadati</taxon>
        <taxon>Pseudomonadota</taxon>
        <taxon>Gammaproteobacteria</taxon>
        <taxon>Vibrionales</taxon>
        <taxon>Vibrionaceae</taxon>
        <taxon>Vibrio</taxon>
    </lineage>
</organism>
<keyword evidence="1 4" id="KW-0378">Hydrolase</keyword>
<evidence type="ECO:0000259" key="3">
    <source>
        <dbReference type="PROSITE" id="PS50263"/>
    </source>
</evidence>
<dbReference type="AlphaFoldDB" id="A0A1M7YQR3"/>
<dbReference type="PROSITE" id="PS50263">
    <property type="entry name" value="CN_HYDROLASE"/>
    <property type="match status" value="2"/>
</dbReference>
<gene>
    <name evidence="4" type="primary">amiF_1</name>
    <name evidence="4" type="ORF">VQ7734_00703</name>
</gene>
<feature type="chain" id="PRO_5013133753" evidence="2">
    <location>
        <begin position="26"/>
        <end position="594"/>
    </location>
</feature>
<dbReference type="GO" id="GO:0004328">
    <property type="term" value="F:formamidase activity"/>
    <property type="evidence" value="ECO:0007669"/>
    <property type="project" value="UniProtKB-EC"/>
</dbReference>
<dbReference type="InterPro" id="IPR050345">
    <property type="entry name" value="Aliph_Amidase/BUP"/>
</dbReference>
<dbReference type="EC" id="3.5.1.49" evidence="4"/>
<name>A0A1M7YQR3_9VIBR</name>
<dbReference type="CDD" id="cd07197">
    <property type="entry name" value="nitrilase"/>
    <property type="match status" value="1"/>
</dbReference>
<dbReference type="InterPro" id="IPR003010">
    <property type="entry name" value="C-N_Hydrolase"/>
</dbReference>
<keyword evidence="5" id="KW-1185">Reference proteome</keyword>
<dbReference type="Gene3D" id="3.60.110.10">
    <property type="entry name" value="Carbon-nitrogen hydrolase"/>
    <property type="match status" value="2"/>
</dbReference>
<accession>A0A1M7YQR3</accession>
<evidence type="ECO:0000256" key="2">
    <source>
        <dbReference type="SAM" id="SignalP"/>
    </source>
</evidence>
<dbReference type="InterPro" id="IPR036526">
    <property type="entry name" value="C-N_Hydrolase_sf"/>
</dbReference>
<dbReference type="EMBL" id="FRFG01000010">
    <property type="protein sequence ID" value="SHO54984.1"/>
    <property type="molecule type" value="Genomic_DNA"/>
</dbReference>
<dbReference type="PANTHER" id="PTHR43674:SF2">
    <property type="entry name" value="BETA-UREIDOPROPIONASE"/>
    <property type="match status" value="1"/>
</dbReference>
<dbReference type="Proteomes" id="UP000184600">
    <property type="component" value="Unassembled WGS sequence"/>
</dbReference>